<dbReference type="PROSITE" id="PS51471">
    <property type="entry name" value="FE2OG_OXY"/>
    <property type="match status" value="1"/>
</dbReference>
<dbReference type="GO" id="GO:0035516">
    <property type="term" value="F:broad specificity oxidative DNA demethylase activity"/>
    <property type="evidence" value="ECO:0007669"/>
    <property type="project" value="TreeGrafter"/>
</dbReference>
<dbReference type="InParanoid" id="A0A1J7J6K7"/>
<keyword evidence="5" id="KW-1185">Reference proteome</keyword>
<dbReference type="EMBL" id="KV875093">
    <property type="protein sequence ID" value="OIW35109.1"/>
    <property type="molecule type" value="Genomic_DNA"/>
</dbReference>
<dbReference type="Proteomes" id="UP000182658">
    <property type="component" value="Unassembled WGS sequence"/>
</dbReference>
<dbReference type="InterPro" id="IPR005123">
    <property type="entry name" value="Oxoglu/Fe-dep_dioxygenase_dom"/>
</dbReference>
<dbReference type="Pfam" id="PF13532">
    <property type="entry name" value="2OG-FeII_Oxy_2"/>
    <property type="match status" value="1"/>
</dbReference>
<dbReference type="STRING" id="1408157.A0A1J7J6K7"/>
<accession>A0A1J7J6K7</accession>
<dbReference type="PANTHER" id="PTHR31573:SF1">
    <property type="entry name" value="DNA OXIDATIVE DEMETHYLASE ALKBH2"/>
    <property type="match status" value="1"/>
</dbReference>
<protein>
    <recommendedName>
        <fullName evidence="3">Fe2OG dioxygenase domain-containing protein</fullName>
    </recommendedName>
</protein>
<dbReference type="InterPro" id="IPR037151">
    <property type="entry name" value="AlkB-like_sf"/>
</dbReference>
<feature type="compositionally biased region" description="Basic and acidic residues" evidence="2">
    <location>
        <begin position="20"/>
        <end position="30"/>
    </location>
</feature>
<proteinExistence type="predicted"/>
<evidence type="ECO:0000313" key="4">
    <source>
        <dbReference type="EMBL" id="OIW35109.1"/>
    </source>
</evidence>
<feature type="binding site" evidence="1">
    <location>
        <position position="199"/>
    </location>
    <ligand>
        <name>substrate</name>
    </ligand>
</feature>
<feature type="region of interest" description="Disordered" evidence="2">
    <location>
        <begin position="1"/>
        <end position="39"/>
    </location>
</feature>
<dbReference type="GO" id="GO:0051747">
    <property type="term" value="F:cytosine C-5 DNA demethylase activity"/>
    <property type="evidence" value="ECO:0007669"/>
    <property type="project" value="TreeGrafter"/>
</dbReference>
<feature type="binding site" evidence="1">
    <location>
        <position position="186"/>
    </location>
    <ligand>
        <name>2-oxoglutarate</name>
        <dbReference type="ChEBI" id="CHEBI:16810"/>
    </ligand>
</feature>
<feature type="binding site" evidence="1">
    <location>
        <position position="276"/>
    </location>
    <ligand>
        <name>2-oxoglutarate</name>
        <dbReference type="ChEBI" id="CHEBI:16810"/>
    </ligand>
</feature>
<gene>
    <name evidence="4" type="ORF">CONLIGDRAFT_676050</name>
</gene>
<name>A0A1J7J6K7_9PEZI</name>
<dbReference type="OrthoDB" id="545910at2759"/>
<evidence type="ECO:0000256" key="1">
    <source>
        <dbReference type="PIRSR" id="PIRSR632852-1"/>
    </source>
</evidence>
<dbReference type="AlphaFoldDB" id="A0A1J7J6K7"/>
<reference evidence="4 5" key="1">
    <citation type="submission" date="2016-10" db="EMBL/GenBank/DDBJ databases">
        <title>Draft genome sequence of Coniochaeta ligniaria NRRL30616, a lignocellulolytic fungus for bioabatement of inhibitors in plant biomass hydrolysates.</title>
        <authorList>
            <consortium name="DOE Joint Genome Institute"/>
            <person name="Jimenez D.J."/>
            <person name="Hector R.E."/>
            <person name="Riley R."/>
            <person name="Sun H."/>
            <person name="Grigoriev I.V."/>
            <person name="Van Elsas J.D."/>
            <person name="Nichols N.N."/>
        </authorList>
    </citation>
    <scope>NUCLEOTIDE SEQUENCE [LARGE SCALE GENOMIC DNA]</scope>
    <source>
        <strain evidence="4 5">NRRL 30616</strain>
    </source>
</reference>
<evidence type="ECO:0000256" key="2">
    <source>
        <dbReference type="SAM" id="MobiDB-lite"/>
    </source>
</evidence>
<organism evidence="4 5">
    <name type="scientific">Coniochaeta ligniaria NRRL 30616</name>
    <dbReference type="NCBI Taxonomy" id="1408157"/>
    <lineage>
        <taxon>Eukaryota</taxon>
        <taxon>Fungi</taxon>
        <taxon>Dikarya</taxon>
        <taxon>Ascomycota</taxon>
        <taxon>Pezizomycotina</taxon>
        <taxon>Sordariomycetes</taxon>
        <taxon>Sordariomycetidae</taxon>
        <taxon>Coniochaetales</taxon>
        <taxon>Coniochaetaceae</taxon>
        <taxon>Coniochaeta</taxon>
    </lineage>
</organism>
<evidence type="ECO:0000313" key="5">
    <source>
        <dbReference type="Proteomes" id="UP000182658"/>
    </source>
</evidence>
<dbReference type="PANTHER" id="PTHR31573">
    <property type="entry name" value="ALPHA-KETOGLUTARATE-DEPENDENT DIOXYGENASE ALKB HOMOLOG 2"/>
    <property type="match status" value="1"/>
</dbReference>
<dbReference type="GO" id="GO:0006307">
    <property type="term" value="P:DNA alkylation repair"/>
    <property type="evidence" value="ECO:0007669"/>
    <property type="project" value="TreeGrafter"/>
</dbReference>
<feature type="binding site" evidence="1">
    <location>
        <position position="282"/>
    </location>
    <ligand>
        <name>2-oxoglutarate</name>
        <dbReference type="ChEBI" id="CHEBI:16810"/>
    </ligand>
</feature>
<feature type="binding site" evidence="1">
    <location>
        <position position="184"/>
    </location>
    <ligand>
        <name>2-oxoglutarate</name>
        <dbReference type="ChEBI" id="CHEBI:16810"/>
    </ligand>
</feature>
<sequence>MSKKRTIDSFFASNSNTKKQKTEDVIDEKTPSSTHATYPFPIPELPPSLSQELSSWPAVPGRVINDQPDLDLLYFEPFIPSYAAKDLFRFLRSQLPFYRVEYKIKRGGTESQIRTPRYTTVFGLDATSLFSPSGATILDAKTNNPVPASAYARYQPRPLPKCLDDLRLSTEAATGCRFNFCLVNYYSSGADSISFHSDDERFLGPEPAIASFSLGAKRDFYMKHKPFVGGPDPPEAKQLKLPLASGDMVLMRGRTQANWLHSIPKRTGRNERDGGRINITFRRAMVKGGTDNYYNYNVGNGPVYKWDSDAEEMRVWKP</sequence>
<evidence type="ECO:0000259" key="3">
    <source>
        <dbReference type="PROSITE" id="PS51471"/>
    </source>
</evidence>
<feature type="binding site" evidence="1">
    <location>
        <position position="196"/>
    </location>
    <ligand>
        <name>2-oxoglutarate</name>
        <dbReference type="ChEBI" id="CHEBI:16810"/>
    </ligand>
</feature>
<dbReference type="GO" id="GO:0008198">
    <property type="term" value="F:ferrous iron binding"/>
    <property type="evidence" value="ECO:0007669"/>
    <property type="project" value="TreeGrafter"/>
</dbReference>
<feature type="domain" description="Fe2OG dioxygenase" evidence="3">
    <location>
        <begin position="177"/>
        <end position="285"/>
    </location>
</feature>
<dbReference type="InterPro" id="IPR027450">
    <property type="entry name" value="AlkB-like"/>
</dbReference>
<feature type="binding site" evidence="1">
    <location>
        <position position="280"/>
    </location>
    <ligand>
        <name>2-oxoglutarate</name>
        <dbReference type="ChEBI" id="CHEBI:16810"/>
    </ligand>
</feature>
<dbReference type="Gene3D" id="2.60.120.590">
    <property type="entry name" value="Alpha-ketoglutarate-dependent dioxygenase AlkB-like"/>
    <property type="match status" value="1"/>
</dbReference>
<feature type="binding site" evidence="1">
    <location>
        <position position="261"/>
    </location>
    <ligand>
        <name>2-oxoglutarate</name>
        <dbReference type="ChEBI" id="CHEBI:16810"/>
    </ligand>
</feature>
<dbReference type="InterPro" id="IPR032852">
    <property type="entry name" value="ALKBH2"/>
</dbReference>
<dbReference type="SUPFAM" id="SSF51197">
    <property type="entry name" value="Clavaminate synthase-like"/>
    <property type="match status" value="1"/>
</dbReference>